<dbReference type="SUPFAM" id="SSF56672">
    <property type="entry name" value="DNA/RNA polymerases"/>
    <property type="match status" value="1"/>
</dbReference>
<dbReference type="PANTHER" id="PTHR31511">
    <property type="entry name" value="PROTEIN CBG23764"/>
    <property type="match status" value="1"/>
</dbReference>
<name>A0AAV4W2H5_9ARAC</name>
<organism evidence="1 2">
    <name type="scientific">Caerostris darwini</name>
    <dbReference type="NCBI Taxonomy" id="1538125"/>
    <lineage>
        <taxon>Eukaryota</taxon>
        <taxon>Metazoa</taxon>
        <taxon>Ecdysozoa</taxon>
        <taxon>Arthropoda</taxon>
        <taxon>Chelicerata</taxon>
        <taxon>Arachnida</taxon>
        <taxon>Araneae</taxon>
        <taxon>Araneomorphae</taxon>
        <taxon>Entelegynae</taxon>
        <taxon>Araneoidea</taxon>
        <taxon>Araneidae</taxon>
        <taxon>Caerostris</taxon>
    </lineage>
</organism>
<evidence type="ECO:0000313" key="2">
    <source>
        <dbReference type="Proteomes" id="UP001054837"/>
    </source>
</evidence>
<gene>
    <name evidence="1" type="primary">AVEN_264230_1</name>
    <name evidence="1" type="ORF">CDAR_265131</name>
</gene>
<sequence>MVAEVFCSIRNISLKWYGLDPVHCISVSELTFDAGLKLCKIELKLLGNIKDYIWFESQMRGGICLVGKRFAKANKPLSPNTYDSSKPISYIPSLDDVNLYGYATKRFPYRKFYWLTADEVQRFNLNNIFPDSDADYVLEGDLEISSSQHERQNDWPMAPEHLKSLMKCFLILCTKFNLTNTLTSKKLTLNFFSPKKNYITYYLNLKFYLEHGLILNKIHRILAFALTPQLREYIDFNDSKRIPCKTESEN</sequence>
<comment type="caution">
    <text evidence="1">The sequence shown here is derived from an EMBL/GenBank/DDBJ whole genome shotgun (WGS) entry which is preliminary data.</text>
</comment>
<proteinExistence type="predicted"/>
<accession>A0AAV4W2H5</accession>
<dbReference type="Proteomes" id="UP001054837">
    <property type="component" value="Unassembled WGS sequence"/>
</dbReference>
<dbReference type="EMBL" id="BPLQ01014064">
    <property type="protein sequence ID" value="GIY76941.1"/>
    <property type="molecule type" value="Genomic_DNA"/>
</dbReference>
<protein>
    <recommendedName>
        <fullName evidence="3">LAGLIDADG homing endonuclease</fullName>
    </recommendedName>
</protein>
<reference evidence="1 2" key="1">
    <citation type="submission" date="2021-06" db="EMBL/GenBank/DDBJ databases">
        <title>Caerostris darwini draft genome.</title>
        <authorList>
            <person name="Kono N."/>
            <person name="Arakawa K."/>
        </authorList>
    </citation>
    <scope>NUCLEOTIDE SEQUENCE [LARGE SCALE GENOMIC DNA]</scope>
</reference>
<dbReference type="PANTHER" id="PTHR31511:SF12">
    <property type="entry name" value="RHO TERMINATION FACTOR N-TERMINAL DOMAIN-CONTAINING PROTEIN"/>
    <property type="match status" value="1"/>
</dbReference>
<evidence type="ECO:0000313" key="1">
    <source>
        <dbReference type="EMBL" id="GIY76941.1"/>
    </source>
</evidence>
<evidence type="ECO:0008006" key="3">
    <source>
        <dbReference type="Google" id="ProtNLM"/>
    </source>
</evidence>
<dbReference type="AlphaFoldDB" id="A0AAV4W2H5"/>
<dbReference type="InterPro" id="IPR043502">
    <property type="entry name" value="DNA/RNA_pol_sf"/>
</dbReference>
<keyword evidence="2" id="KW-1185">Reference proteome</keyword>
<dbReference type="GO" id="GO:0071897">
    <property type="term" value="P:DNA biosynthetic process"/>
    <property type="evidence" value="ECO:0007669"/>
    <property type="project" value="UniProtKB-ARBA"/>
</dbReference>